<sequence>MDLPNLIEAWRSSHGSGPWKRQIQVFWTDWVEPDEVEIIEKKLKWAGWDIVGRQEHDAGYKNHFNPDHFDFSDSDIEFTLRRQSLRGPINAAEPNIYQMNLIPPSDALDDDERKA</sequence>
<evidence type="ECO:0000313" key="2">
    <source>
        <dbReference type="Proteomes" id="UP000799439"/>
    </source>
</evidence>
<comment type="caution">
    <text evidence="1">The sequence shown here is derived from an EMBL/GenBank/DDBJ whole genome shotgun (WGS) entry which is preliminary data.</text>
</comment>
<evidence type="ECO:0000313" key="1">
    <source>
        <dbReference type="EMBL" id="KAF2153640.1"/>
    </source>
</evidence>
<dbReference type="OrthoDB" id="62952at2759"/>
<reference evidence="1" key="1">
    <citation type="journal article" date="2020" name="Stud. Mycol.">
        <title>101 Dothideomycetes genomes: a test case for predicting lifestyles and emergence of pathogens.</title>
        <authorList>
            <person name="Haridas S."/>
            <person name="Albert R."/>
            <person name="Binder M."/>
            <person name="Bloem J."/>
            <person name="Labutti K."/>
            <person name="Salamov A."/>
            <person name="Andreopoulos B."/>
            <person name="Baker S."/>
            <person name="Barry K."/>
            <person name="Bills G."/>
            <person name="Bluhm B."/>
            <person name="Cannon C."/>
            <person name="Castanera R."/>
            <person name="Culley D."/>
            <person name="Daum C."/>
            <person name="Ezra D."/>
            <person name="Gonzalez J."/>
            <person name="Henrissat B."/>
            <person name="Kuo A."/>
            <person name="Liang C."/>
            <person name="Lipzen A."/>
            <person name="Lutzoni F."/>
            <person name="Magnuson J."/>
            <person name="Mondo S."/>
            <person name="Nolan M."/>
            <person name="Ohm R."/>
            <person name="Pangilinan J."/>
            <person name="Park H.-J."/>
            <person name="Ramirez L."/>
            <person name="Alfaro M."/>
            <person name="Sun H."/>
            <person name="Tritt A."/>
            <person name="Yoshinaga Y."/>
            <person name="Zwiers L.-H."/>
            <person name="Turgeon B."/>
            <person name="Goodwin S."/>
            <person name="Spatafora J."/>
            <person name="Crous P."/>
            <person name="Grigoriev I."/>
        </authorList>
    </citation>
    <scope>NUCLEOTIDE SEQUENCE</scope>
    <source>
        <strain evidence="1">CBS 260.36</strain>
    </source>
</reference>
<keyword evidence="2" id="KW-1185">Reference proteome</keyword>
<dbReference type="AlphaFoldDB" id="A0A9P4J5M2"/>
<organism evidence="1 2">
    <name type="scientific">Myriangium duriaei CBS 260.36</name>
    <dbReference type="NCBI Taxonomy" id="1168546"/>
    <lineage>
        <taxon>Eukaryota</taxon>
        <taxon>Fungi</taxon>
        <taxon>Dikarya</taxon>
        <taxon>Ascomycota</taxon>
        <taxon>Pezizomycotina</taxon>
        <taxon>Dothideomycetes</taxon>
        <taxon>Dothideomycetidae</taxon>
        <taxon>Myriangiales</taxon>
        <taxon>Myriangiaceae</taxon>
        <taxon>Myriangium</taxon>
    </lineage>
</organism>
<accession>A0A9P4J5M2</accession>
<protein>
    <submittedName>
        <fullName evidence="1">Uncharacterized protein</fullName>
    </submittedName>
</protein>
<dbReference type="EMBL" id="ML996084">
    <property type="protein sequence ID" value="KAF2153640.1"/>
    <property type="molecule type" value="Genomic_DNA"/>
</dbReference>
<proteinExistence type="predicted"/>
<name>A0A9P4J5M2_9PEZI</name>
<gene>
    <name evidence="1" type="ORF">K461DRAFT_304793</name>
</gene>
<dbReference type="Proteomes" id="UP000799439">
    <property type="component" value="Unassembled WGS sequence"/>
</dbReference>